<dbReference type="EMBL" id="JBFXLR010000002">
    <property type="protein sequence ID" value="KAL2860099.1"/>
    <property type="molecule type" value="Genomic_DNA"/>
</dbReference>
<sequence length="100" mass="10681">MLSYAGINILRFGLGRSEKPWSISGNPMVRSNERRNLPRNDPSSIEDDCDELPQCCSATPTATVSAALLVMLIGFLCGPVFPAKSEPPYSGQIQSPAIGA</sequence>
<evidence type="ECO:0000256" key="1">
    <source>
        <dbReference type="SAM" id="MobiDB-lite"/>
    </source>
</evidence>
<evidence type="ECO:0000313" key="2">
    <source>
        <dbReference type="EMBL" id="KAL2860099.1"/>
    </source>
</evidence>
<keyword evidence="3" id="KW-1185">Reference proteome</keyword>
<dbReference type="GeneID" id="98164922"/>
<organism evidence="2 3">
    <name type="scientific">Aspergillus pseudodeflectus</name>
    <dbReference type="NCBI Taxonomy" id="176178"/>
    <lineage>
        <taxon>Eukaryota</taxon>
        <taxon>Fungi</taxon>
        <taxon>Dikarya</taxon>
        <taxon>Ascomycota</taxon>
        <taxon>Pezizomycotina</taxon>
        <taxon>Eurotiomycetes</taxon>
        <taxon>Eurotiomycetidae</taxon>
        <taxon>Eurotiales</taxon>
        <taxon>Aspergillaceae</taxon>
        <taxon>Aspergillus</taxon>
        <taxon>Aspergillus subgen. Nidulantes</taxon>
    </lineage>
</organism>
<feature type="region of interest" description="Disordered" evidence="1">
    <location>
        <begin position="23"/>
        <end position="44"/>
    </location>
</feature>
<protein>
    <submittedName>
        <fullName evidence="2">Uncharacterized protein</fullName>
    </submittedName>
</protein>
<dbReference type="Proteomes" id="UP001610444">
    <property type="component" value="Unassembled WGS sequence"/>
</dbReference>
<accession>A0ABR4L7F8</accession>
<name>A0ABR4L7F8_9EURO</name>
<dbReference type="RefSeq" id="XP_070904790.1">
    <property type="nucleotide sequence ID" value="XM_071049758.1"/>
</dbReference>
<reference evidence="2 3" key="1">
    <citation type="submission" date="2024-07" db="EMBL/GenBank/DDBJ databases">
        <title>Section-level genome sequencing and comparative genomics of Aspergillus sections Usti and Cavernicolus.</title>
        <authorList>
            <consortium name="Lawrence Berkeley National Laboratory"/>
            <person name="Nybo J.L."/>
            <person name="Vesth T.C."/>
            <person name="Theobald S."/>
            <person name="Frisvad J.C."/>
            <person name="Larsen T.O."/>
            <person name="Kjaerboelling I."/>
            <person name="Rothschild-Mancinelli K."/>
            <person name="Lyhne E.K."/>
            <person name="Kogle M.E."/>
            <person name="Barry K."/>
            <person name="Clum A."/>
            <person name="Na H."/>
            <person name="Ledsgaard L."/>
            <person name="Lin J."/>
            <person name="Lipzen A."/>
            <person name="Kuo A."/>
            <person name="Riley R."/>
            <person name="Mondo S."/>
            <person name="LaButti K."/>
            <person name="Haridas S."/>
            <person name="Pangalinan J."/>
            <person name="Salamov A.A."/>
            <person name="Simmons B.A."/>
            <person name="Magnuson J.K."/>
            <person name="Chen J."/>
            <person name="Drula E."/>
            <person name="Henrissat B."/>
            <person name="Wiebenga A."/>
            <person name="Lubbers R.J."/>
            <person name="Gomes A.C."/>
            <person name="Macurrencykelacurrency M.R."/>
            <person name="Stajich J."/>
            <person name="Grigoriev I.V."/>
            <person name="Mortensen U.H."/>
            <person name="De vries R.P."/>
            <person name="Baker S.E."/>
            <person name="Andersen M.R."/>
        </authorList>
    </citation>
    <scope>NUCLEOTIDE SEQUENCE [LARGE SCALE GENOMIC DNA]</scope>
    <source>
        <strain evidence="2 3">CBS 756.74</strain>
    </source>
</reference>
<comment type="caution">
    <text evidence="2">The sequence shown here is derived from an EMBL/GenBank/DDBJ whole genome shotgun (WGS) entry which is preliminary data.</text>
</comment>
<gene>
    <name evidence="2" type="ORF">BJX68DRAFT_78367</name>
</gene>
<proteinExistence type="predicted"/>
<evidence type="ECO:0000313" key="3">
    <source>
        <dbReference type="Proteomes" id="UP001610444"/>
    </source>
</evidence>